<evidence type="ECO:0000313" key="3">
    <source>
        <dbReference type="Proteomes" id="UP000184301"/>
    </source>
</evidence>
<evidence type="ECO:0008006" key="4">
    <source>
        <dbReference type="Google" id="ProtNLM"/>
    </source>
</evidence>
<evidence type="ECO:0000256" key="1">
    <source>
        <dbReference type="SAM" id="Phobius"/>
    </source>
</evidence>
<keyword evidence="1" id="KW-0812">Transmembrane</keyword>
<protein>
    <recommendedName>
        <fullName evidence="4">Peptidase_C39 like family protein</fullName>
    </recommendedName>
</protein>
<evidence type="ECO:0000313" key="2">
    <source>
        <dbReference type="EMBL" id="SHK45399.1"/>
    </source>
</evidence>
<reference evidence="2 3" key="1">
    <citation type="submission" date="2016-11" db="EMBL/GenBank/DDBJ databases">
        <authorList>
            <person name="Jaros S."/>
            <person name="Januszkiewicz K."/>
            <person name="Wedrychowicz H."/>
        </authorList>
    </citation>
    <scope>NUCLEOTIDE SEQUENCE [LARGE SCALE GENOMIC DNA]</scope>
    <source>
        <strain evidence="2 3">DSM 15480</strain>
    </source>
</reference>
<accession>A0A1M6SLB6</accession>
<dbReference type="RefSeq" id="WP_073111864.1">
    <property type="nucleotide sequence ID" value="NZ_FQZY01000050.1"/>
</dbReference>
<dbReference type="EMBL" id="FQZY01000050">
    <property type="protein sequence ID" value="SHK45399.1"/>
    <property type="molecule type" value="Genomic_DNA"/>
</dbReference>
<dbReference type="STRING" id="1121950.SAMN02745243_02976"/>
<name>A0A1M6SLB6_9FIRM</name>
<dbReference type="AlphaFoldDB" id="A0A1M6SLB6"/>
<keyword evidence="1" id="KW-0472">Membrane</keyword>
<proteinExistence type="predicted"/>
<keyword evidence="3" id="KW-1185">Reference proteome</keyword>
<organism evidence="2 3">
    <name type="scientific">Hespellia stercorisuis DSM 15480</name>
    <dbReference type="NCBI Taxonomy" id="1121950"/>
    <lineage>
        <taxon>Bacteria</taxon>
        <taxon>Bacillati</taxon>
        <taxon>Bacillota</taxon>
        <taxon>Clostridia</taxon>
        <taxon>Lachnospirales</taxon>
        <taxon>Lachnospiraceae</taxon>
        <taxon>Hespellia</taxon>
    </lineage>
</organism>
<dbReference type="SUPFAM" id="SSF82171">
    <property type="entry name" value="DPP6 N-terminal domain-like"/>
    <property type="match status" value="1"/>
</dbReference>
<feature type="transmembrane region" description="Helical" evidence="1">
    <location>
        <begin position="7"/>
        <end position="27"/>
    </location>
</feature>
<dbReference type="OrthoDB" id="1761263at2"/>
<gene>
    <name evidence="2" type="ORF">SAMN02745243_02976</name>
</gene>
<sequence length="813" mass="89897">MNAKKIVIRVGVLAAVFIVAAVIISLITNRNSDERTSEMATAVLPRISFDIEGHTVNSIAGYVDEMDITAMRDTITPIANDGTLTMKIESYDNEIKDITYVVTTLDGETKLGDGTAEEKDGTVTLNVRSLIEDVPEAVMEVTLKAGSKDVHYYMRIEKPESLSTKACLDFAEDFHNNTLDKNAESWVSSYIETSDQSDNTTYQTVTINSEVSQVMWGNLTPTVKGDIEWTIKESNSTYTSLLARYQVTCPQDDNPEGTETYNVKEFFRIRIESGAVYLLNYNRTMNQVFDGRNNPVLTKDGIKLGITDPAVEYKVSKNGKIVAFVQERELWVYNQDDDQLSMAFSFANSAGADARSRYDQHAVRIISMDKNGSTTFAVYGYMNRGKHEGEVGVDIFYFDIEKNVVEEKAFIPSNKSFALAEDELGKFVYYNHNDQMLYVLAGGTLYQVDLKNDEQTELAKNLTEGQYVGSADGHLLAYQTNGELNSATKVTVMNLSDGNVNEIEVNADQCIRPLGFVVNDFVYGIANVCDAGVKASGEAILPMAVLEIRDSENEVVKTYAQEQIFVEDIFINENLITLNRAVKNGDIYTDAGQDYITNNEEKTESNISLTSYVNEVKKTEMLLAFTENIPDTLPKILQPGQVTIGDVTTIAFTEKDTTEKYLVFGTGEVAGIYGKAAYAIARAQELCGVVISSRQQYVWEKGNRDLVFQTGFPAFSIPEGKTSLQACEEQLAQYGATRVDLTGCDISQICYLIYKGIPVIAMTDANNAILLTGYTTEDVTYIDPATGEEKTADMADMAAMVAGSGNTFIGYVR</sequence>
<dbReference type="Gene3D" id="3.90.70.10">
    <property type="entry name" value="Cysteine proteinases"/>
    <property type="match status" value="1"/>
</dbReference>
<keyword evidence="1" id="KW-1133">Transmembrane helix</keyword>
<dbReference type="Proteomes" id="UP000184301">
    <property type="component" value="Unassembled WGS sequence"/>
</dbReference>